<keyword evidence="1" id="KW-0732">Signal</keyword>
<feature type="chain" id="PRO_5025458876" evidence="1">
    <location>
        <begin position="20"/>
        <end position="189"/>
    </location>
</feature>
<evidence type="ECO:0000313" key="2">
    <source>
        <dbReference type="EMBL" id="MXU95580.1"/>
    </source>
</evidence>
<reference evidence="2" key="1">
    <citation type="submission" date="2019-12" db="EMBL/GenBank/DDBJ databases">
        <title>An insight into the sialome of adult female Ixodes ricinus ticks feeding for 6 days.</title>
        <authorList>
            <person name="Perner J."/>
            <person name="Ribeiro J.M.C."/>
        </authorList>
    </citation>
    <scope>NUCLEOTIDE SEQUENCE</scope>
    <source>
        <strain evidence="2">Semi-engorged</strain>
        <tissue evidence="2">Salivary glands</tissue>
    </source>
</reference>
<dbReference type="AlphaFoldDB" id="A0A6B0V053"/>
<protein>
    <submittedName>
        <fullName evidence="2">Putative secreted protein</fullName>
    </submittedName>
</protein>
<dbReference type="EMBL" id="GIFC01013497">
    <property type="protein sequence ID" value="MXU95580.1"/>
    <property type="molecule type" value="Transcribed_RNA"/>
</dbReference>
<feature type="signal peptide" evidence="1">
    <location>
        <begin position="1"/>
        <end position="19"/>
    </location>
</feature>
<organism evidence="2">
    <name type="scientific">Ixodes ricinus</name>
    <name type="common">Common tick</name>
    <name type="synonym">Acarus ricinus</name>
    <dbReference type="NCBI Taxonomy" id="34613"/>
    <lineage>
        <taxon>Eukaryota</taxon>
        <taxon>Metazoa</taxon>
        <taxon>Ecdysozoa</taxon>
        <taxon>Arthropoda</taxon>
        <taxon>Chelicerata</taxon>
        <taxon>Arachnida</taxon>
        <taxon>Acari</taxon>
        <taxon>Parasitiformes</taxon>
        <taxon>Ixodida</taxon>
        <taxon>Ixodoidea</taxon>
        <taxon>Ixodidae</taxon>
        <taxon>Ixodinae</taxon>
        <taxon>Ixodes</taxon>
    </lineage>
</organism>
<name>A0A6B0V053_IXORI</name>
<sequence>MALLRDGSFCSAVLILVSAFVSKERNVARCLGPLGGLLRLFARQPSSRLEDLSRLGLACHDFIRLGCVLLCARPRVVSHGKTSHILCVCISRVTRCKSGRESIAFSHKMLGFPGVFIAASGNIVSGNAEAMPLPKPSLLPLNLPQVAFSRRMLPWLSFPINGQQQPRVGIPAHSLPTNQPFCLAIAETA</sequence>
<evidence type="ECO:0000256" key="1">
    <source>
        <dbReference type="SAM" id="SignalP"/>
    </source>
</evidence>
<proteinExistence type="predicted"/>
<accession>A0A6B0V053</accession>